<reference evidence="2" key="1">
    <citation type="journal article" date="2013" name="Science">
        <title>Comparative analysis of bat genomes provides insight into the evolution of flight and immunity.</title>
        <authorList>
            <person name="Zhang G."/>
            <person name="Cowled C."/>
            <person name="Shi Z."/>
            <person name="Huang Z."/>
            <person name="Bishop-Lilly K.A."/>
            <person name="Fang X."/>
            <person name="Wynne J.W."/>
            <person name="Xiong Z."/>
            <person name="Baker M.L."/>
            <person name="Zhao W."/>
            <person name="Tachedjian M."/>
            <person name="Zhu Y."/>
            <person name="Zhou P."/>
            <person name="Jiang X."/>
            <person name="Ng J."/>
            <person name="Yang L."/>
            <person name="Wu L."/>
            <person name="Xiao J."/>
            <person name="Feng Y."/>
            <person name="Chen Y."/>
            <person name="Sun X."/>
            <person name="Zhang Y."/>
            <person name="Marsh G.A."/>
            <person name="Crameri G."/>
            <person name="Broder C.C."/>
            <person name="Frey K.G."/>
            <person name="Wang L.F."/>
            <person name="Wang J."/>
        </authorList>
    </citation>
    <scope>NUCLEOTIDE SEQUENCE [LARGE SCALE GENOMIC DNA]</scope>
</reference>
<dbReference type="InParanoid" id="L5KHN3"/>
<evidence type="ECO:0000313" key="1">
    <source>
        <dbReference type="EMBL" id="ELK10008.1"/>
    </source>
</evidence>
<keyword evidence="2" id="KW-1185">Reference proteome</keyword>
<name>L5KHN3_PTEAL</name>
<gene>
    <name evidence="1" type="ORF">PAL_GLEAN10015233</name>
</gene>
<protein>
    <submittedName>
        <fullName evidence="1">Uncharacterized protein</fullName>
    </submittedName>
</protein>
<evidence type="ECO:0000313" key="2">
    <source>
        <dbReference type="Proteomes" id="UP000010552"/>
    </source>
</evidence>
<sequence>MIAVTGTRYQQQQGPALEANCKLHCHGKIESSGDDLKAQEGLQRGRGEVHGKRLPVAMVEYVNQNTDEQIPSVEGMIEKPSVGPHQTMAGRQFGPPTVPLLLPTVRGLVSRSRCGEQQKSNNHGVIFWIFASTEEIAAFLSRLPLSYVKHL</sequence>
<dbReference type="AlphaFoldDB" id="L5KHN3"/>
<dbReference type="EMBL" id="KB030771">
    <property type="protein sequence ID" value="ELK10008.1"/>
    <property type="molecule type" value="Genomic_DNA"/>
</dbReference>
<dbReference type="Proteomes" id="UP000010552">
    <property type="component" value="Unassembled WGS sequence"/>
</dbReference>
<organism evidence="1 2">
    <name type="scientific">Pteropus alecto</name>
    <name type="common">Black flying fox</name>
    <dbReference type="NCBI Taxonomy" id="9402"/>
    <lineage>
        <taxon>Eukaryota</taxon>
        <taxon>Metazoa</taxon>
        <taxon>Chordata</taxon>
        <taxon>Craniata</taxon>
        <taxon>Vertebrata</taxon>
        <taxon>Euteleostomi</taxon>
        <taxon>Mammalia</taxon>
        <taxon>Eutheria</taxon>
        <taxon>Laurasiatheria</taxon>
        <taxon>Chiroptera</taxon>
        <taxon>Yinpterochiroptera</taxon>
        <taxon>Pteropodoidea</taxon>
        <taxon>Pteropodidae</taxon>
        <taxon>Pteropodinae</taxon>
        <taxon>Pteropus</taxon>
    </lineage>
</organism>
<accession>L5KHN3</accession>
<proteinExistence type="predicted"/>